<dbReference type="AlphaFoldDB" id="A0AAW1RT40"/>
<evidence type="ECO:0000259" key="4">
    <source>
        <dbReference type="SMART" id="SM00672"/>
    </source>
</evidence>
<organism evidence="5 6">
    <name type="scientific">Apatococcus lobatus</name>
    <dbReference type="NCBI Taxonomy" id="904363"/>
    <lineage>
        <taxon>Eukaryota</taxon>
        <taxon>Viridiplantae</taxon>
        <taxon>Chlorophyta</taxon>
        <taxon>core chlorophytes</taxon>
        <taxon>Trebouxiophyceae</taxon>
        <taxon>Chlorellales</taxon>
        <taxon>Chlorellaceae</taxon>
        <taxon>Apatococcus</taxon>
    </lineage>
</organism>
<dbReference type="GO" id="GO:0016740">
    <property type="term" value="F:transferase activity"/>
    <property type="evidence" value="ECO:0007669"/>
    <property type="project" value="UniProtKB-KW"/>
</dbReference>
<feature type="domain" description="Glycosyl transferase CAP10" evidence="4">
    <location>
        <begin position="98"/>
        <end position="332"/>
    </location>
</feature>
<accession>A0AAW1RT40</accession>
<dbReference type="SMART" id="SM00672">
    <property type="entry name" value="CAP10"/>
    <property type="match status" value="1"/>
</dbReference>
<evidence type="ECO:0000256" key="2">
    <source>
        <dbReference type="ARBA" id="ARBA00022679"/>
    </source>
</evidence>
<dbReference type="InterPro" id="IPR006598">
    <property type="entry name" value="CAP10"/>
</dbReference>
<feature type="region of interest" description="Disordered" evidence="3">
    <location>
        <begin position="1"/>
        <end position="23"/>
    </location>
</feature>
<comment type="similarity">
    <text evidence="1">Belongs to the glycosyltransferase 90 family.</text>
</comment>
<keyword evidence="2" id="KW-0808">Transferase</keyword>
<evidence type="ECO:0000313" key="5">
    <source>
        <dbReference type="EMBL" id="KAK9836703.1"/>
    </source>
</evidence>
<dbReference type="Pfam" id="PF05686">
    <property type="entry name" value="Glyco_transf_90"/>
    <property type="match status" value="1"/>
</dbReference>
<dbReference type="PANTHER" id="PTHR12203">
    <property type="entry name" value="KDEL LYS-ASP-GLU-LEU CONTAINING - RELATED"/>
    <property type="match status" value="1"/>
</dbReference>
<keyword evidence="6" id="KW-1185">Reference proteome</keyword>
<protein>
    <recommendedName>
        <fullName evidence="4">Glycosyl transferase CAP10 domain-containing protein</fullName>
    </recommendedName>
</protein>
<proteinExistence type="inferred from homology"/>
<evidence type="ECO:0000313" key="6">
    <source>
        <dbReference type="Proteomes" id="UP001438707"/>
    </source>
</evidence>
<dbReference type="EMBL" id="JALJOS010000007">
    <property type="protein sequence ID" value="KAK9836703.1"/>
    <property type="molecule type" value="Genomic_DNA"/>
</dbReference>
<evidence type="ECO:0000256" key="1">
    <source>
        <dbReference type="ARBA" id="ARBA00010118"/>
    </source>
</evidence>
<sequence length="364" mass="40764">MPPDINRDSLVEQSNAANRPPPPKAFFQSIDQDLAPWNMTGISYGQVENAYCGSGCGAFRMQIIKGQIYIVGEQEGLQSRGRSVKLMLLQLQQKYGSQLPDVDVGAISTGDLPGAAVAPKGCPDAGPVFSFAKRPQDTKAARAIPWDFVRQAITKAALAIPWHKRTSQLFHRAATIGKTRKALRDGSRDVSQHPLWNVKMIDWASDRSTFVSFLDHCRFRYLLHTPGHTYSGRLKYLPFCGSAIVMPDSPWEEFWYGMLEHGKNVYRTPAVNSKQDTIVAVQAAEELERDDALAQQIAHGAQELAQNVLTTQNIQLFMLALLRRYAELMDFRVALHQDAVTIEESLLGQSYRLPKDRTCPYCHM</sequence>
<comment type="caution">
    <text evidence="5">The sequence shown here is derived from an EMBL/GenBank/DDBJ whole genome shotgun (WGS) entry which is preliminary data.</text>
</comment>
<name>A0AAW1RT40_9CHLO</name>
<evidence type="ECO:0000256" key="3">
    <source>
        <dbReference type="SAM" id="MobiDB-lite"/>
    </source>
</evidence>
<dbReference type="Proteomes" id="UP001438707">
    <property type="component" value="Unassembled WGS sequence"/>
</dbReference>
<reference evidence="5 6" key="1">
    <citation type="journal article" date="2024" name="Nat. Commun.">
        <title>Phylogenomics reveals the evolutionary origins of lichenization in chlorophyte algae.</title>
        <authorList>
            <person name="Puginier C."/>
            <person name="Libourel C."/>
            <person name="Otte J."/>
            <person name="Skaloud P."/>
            <person name="Haon M."/>
            <person name="Grisel S."/>
            <person name="Petersen M."/>
            <person name="Berrin J.G."/>
            <person name="Delaux P.M."/>
            <person name="Dal Grande F."/>
            <person name="Keller J."/>
        </authorList>
    </citation>
    <scope>NUCLEOTIDE SEQUENCE [LARGE SCALE GENOMIC DNA]</scope>
    <source>
        <strain evidence="5 6">SAG 2145</strain>
    </source>
</reference>
<dbReference type="PANTHER" id="PTHR12203:SF35">
    <property type="entry name" value="PROTEIN O-GLUCOSYLTRANSFERASE 1"/>
    <property type="match status" value="1"/>
</dbReference>
<feature type="compositionally biased region" description="Basic and acidic residues" evidence="3">
    <location>
        <begin position="1"/>
        <end position="10"/>
    </location>
</feature>
<gene>
    <name evidence="5" type="ORF">WJX74_006456</name>
</gene>
<dbReference type="InterPro" id="IPR051091">
    <property type="entry name" value="O-Glucosyltr/Glycosyltrsf_90"/>
</dbReference>